<dbReference type="Pfam" id="PF00583">
    <property type="entry name" value="Acetyltransf_1"/>
    <property type="match status" value="1"/>
</dbReference>
<dbReference type="GO" id="GO:0008999">
    <property type="term" value="F:protein-N-terminal-alanine acetyltransferase activity"/>
    <property type="evidence" value="ECO:0007669"/>
    <property type="project" value="UniProtKB-EC"/>
</dbReference>
<evidence type="ECO:0000256" key="3">
    <source>
        <dbReference type="ARBA" id="ARBA00022679"/>
    </source>
</evidence>
<evidence type="ECO:0000256" key="5">
    <source>
        <dbReference type="RuleBase" id="RU363094"/>
    </source>
</evidence>
<keyword evidence="4" id="KW-0012">Acyltransferase</keyword>
<dbReference type="EC" id="2.3.1.266" evidence="5"/>
<reference evidence="7" key="1">
    <citation type="journal article" date="2020" name="mSystems">
        <title>Genome- and Community-Level Interaction Insights into Carbon Utilization and Element Cycling Functions of Hydrothermarchaeota in Hydrothermal Sediment.</title>
        <authorList>
            <person name="Zhou Z."/>
            <person name="Liu Y."/>
            <person name="Xu W."/>
            <person name="Pan J."/>
            <person name="Luo Z.H."/>
            <person name="Li M."/>
        </authorList>
    </citation>
    <scope>NUCLEOTIDE SEQUENCE [LARGE SCALE GENOMIC DNA]</scope>
    <source>
        <strain evidence="7">SpSt-906</strain>
    </source>
</reference>
<keyword evidence="2 5" id="KW-0963">Cytoplasm</keyword>
<dbReference type="GO" id="GO:0005737">
    <property type="term" value="C:cytoplasm"/>
    <property type="evidence" value="ECO:0007669"/>
    <property type="project" value="UniProtKB-SubCell"/>
</dbReference>
<dbReference type="Gene3D" id="3.40.630.30">
    <property type="match status" value="1"/>
</dbReference>
<dbReference type="InterPro" id="IPR000182">
    <property type="entry name" value="GNAT_dom"/>
</dbReference>
<dbReference type="PANTHER" id="PTHR43420:SF12">
    <property type="entry name" value="N-ACETYLTRANSFERASE DOMAIN-CONTAINING PROTEIN"/>
    <property type="match status" value="1"/>
</dbReference>
<feature type="domain" description="N-acetyltransferase" evidence="6">
    <location>
        <begin position="4"/>
        <end position="147"/>
    </location>
</feature>
<comment type="catalytic activity">
    <reaction evidence="5">
        <text>N-terminal L-alanyl-[ribosomal protein bS18] + acetyl-CoA = N-terminal N(alpha)-acetyl-L-alanyl-[ribosomal protein bS18] + CoA + H(+)</text>
        <dbReference type="Rhea" id="RHEA:43756"/>
        <dbReference type="Rhea" id="RHEA-COMP:10676"/>
        <dbReference type="Rhea" id="RHEA-COMP:10677"/>
        <dbReference type="ChEBI" id="CHEBI:15378"/>
        <dbReference type="ChEBI" id="CHEBI:57287"/>
        <dbReference type="ChEBI" id="CHEBI:57288"/>
        <dbReference type="ChEBI" id="CHEBI:64718"/>
        <dbReference type="ChEBI" id="CHEBI:83683"/>
        <dbReference type="EC" id="2.3.1.266"/>
    </reaction>
</comment>
<evidence type="ECO:0000256" key="4">
    <source>
        <dbReference type="ARBA" id="ARBA00023315"/>
    </source>
</evidence>
<dbReference type="InterPro" id="IPR050680">
    <property type="entry name" value="YpeA/RimI_acetyltransf"/>
</dbReference>
<comment type="function">
    <text evidence="5">Acetylates the N-terminal alanine of ribosomal protein bS18.</text>
</comment>
<name>A0A7C3YTY3_UNCW3</name>
<evidence type="ECO:0000256" key="2">
    <source>
        <dbReference type="ARBA" id="ARBA00022490"/>
    </source>
</evidence>
<comment type="similarity">
    <text evidence="1 5">Belongs to the acetyltransferase family. RimI subfamily.</text>
</comment>
<dbReference type="NCBIfam" id="TIGR01575">
    <property type="entry name" value="rimI"/>
    <property type="match status" value="1"/>
</dbReference>
<organism evidence="7">
    <name type="scientific">candidate division WOR-3 bacterium</name>
    <dbReference type="NCBI Taxonomy" id="2052148"/>
    <lineage>
        <taxon>Bacteria</taxon>
        <taxon>Bacteria division WOR-3</taxon>
    </lineage>
</organism>
<protein>
    <recommendedName>
        <fullName evidence="5">[Ribosomal protein bS18]-alanine N-acetyltransferase</fullName>
        <ecNumber evidence="5">2.3.1.266</ecNumber>
    </recommendedName>
</protein>
<comment type="caution">
    <text evidence="7">The sequence shown here is derived from an EMBL/GenBank/DDBJ whole genome shotgun (WGS) entry which is preliminary data.</text>
</comment>
<sequence>MSEIQITRMTEEDLDEVMAIERESFKFPWKREFFCYDLSRKSAYCLVAKRAEEVVGYIIILQVLDEFHLANIAVKKEYRRQGIGSRLLAEMLKIAKANKIRNIFLEVRRSNLIAQRLYEKFGFHFSYVRKAYYEDGEDALVYEKRINNNDQSIA</sequence>
<dbReference type="EMBL" id="DTMQ01000042">
    <property type="protein sequence ID" value="HGE99792.1"/>
    <property type="molecule type" value="Genomic_DNA"/>
</dbReference>
<dbReference type="SUPFAM" id="SSF55729">
    <property type="entry name" value="Acyl-CoA N-acyltransferases (Nat)"/>
    <property type="match status" value="1"/>
</dbReference>
<evidence type="ECO:0000259" key="6">
    <source>
        <dbReference type="PROSITE" id="PS51186"/>
    </source>
</evidence>
<dbReference type="PANTHER" id="PTHR43420">
    <property type="entry name" value="ACETYLTRANSFERASE"/>
    <property type="match status" value="1"/>
</dbReference>
<evidence type="ECO:0000256" key="1">
    <source>
        <dbReference type="ARBA" id="ARBA00005395"/>
    </source>
</evidence>
<accession>A0A7C3YTY3</accession>
<dbReference type="InterPro" id="IPR016181">
    <property type="entry name" value="Acyl_CoA_acyltransferase"/>
</dbReference>
<evidence type="ECO:0000313" key="7">
    <source>
        <dbReference type="EMBL" id="HGE99792.1"/>
    </source>
</evidence>
<proteinExistence type="inferred from homology"/>
<dbReference type="InterPro" id="IPR006464">
    <property type="entry name" value="AcTrfase_RimI/Ard1"/>
</dbReference>
<gene>
    <name evidence="7" type="primary">rimI</name>
    <name evidence="7" type="ORF">ENX07_06985</name>
</gene>
<dbReference type="AlphaFoldDB" id="A0A7C3YTY3"/>
<keyword evidence="3 7" id="KW-0808">Transferase</keyword>
<dbReference type="PROSITE" id="PS51186">
    <property type="entry name" value="GNAT"/>
    <property type="match status" value="1"/>
</dbReference>
<comment type="subcellular location">
    <subcellularLocation>
        <location evidence="5">Cytoplasm</location>
    </subcellularLocation>
</comment>
<dbReference type="CDD" id="cd04301">
    <property type="entry name" value="NAT_SF"/>
    <property type="match status" value="1"/>
</dbReference>